<evidence type="ECO:0000313" key="3">
    <source>
        <dbReference type="Proteomes" id="UP001457282"/>
    </source>
</evidence>
<dbReference type="AlphaFoldDB" id="A0AAW1WEU6"/>
<reference evidence="2 3" key="1">
    <citation type="journal article" date="2023" name="G3 (Bethesda)">
        <title>A chromosome-length genome assembly and annotation of blackberry (Rubus argutus, cv. 'Hillquist').</title>
        <authorList>
            <person name="Bruna T."/>
            <person name="Aryal R."/>
            <person name="Dudchenko O."/>
            <person name="Sargent D.J."/>
            <person name="Mead D."/>
            <person name="Buti M."/>
            <person name="Cavallini A."/>
            <person name="Hytonen T."/>
            <person name="Andres J."/>
            <person name="Pham M."/>
            <person name="Weisz D."/>
            <person name="Mascagni F."/>
            <person name="Usai G."/>
            <person name="Natali L."/>
            <person name="Bassil N."/>
            <person name="Fernandez G.E."/>
            <person name="Lomsadze A."/>
            <person name="Armour M."/>
            <person name="Olukolu B."/>
            <person name="Poorten T."/>
            <person name="Britton C."/>
            <person name="Davik J."/>
            <person name="Ashrafi H."/>
            <person name="Aiden E.L."/>
            <person name="Borodovsky M."/>
            <person name="Worthington M."/>
        </authorList>
    </citation>
    <scope>NUCLEOTIDE SEQUENCE [LARGE SCALE GENOMIC DNA]</scope>
    <source>
        <strain evidence="2">PI 553951</strain>
    </source>
</reference>
<feature type="region of interest" description="Disordered" evidence="1">
    <location>
        <begin position="315"/>
        <end position="343"/>
    </location>
</feature>
<comment type="caution">
    <text evidence="2">The sequence shown here is derived from an EMBL/GenBank/DDBJ whole genome shotgun (WGS) entry which is preliminary data.</text>
</comment>
<feature type="compositionally biased region" description="Polar residues" evidence="1">
    <location>
        <begin position="334"/>
        <end position="343"/>
    </location>
</feature>
<feature type="compositionally biased region" description="Basic residues" evidence="1">
    <location>
        <begin position="315"/>
        <end position="325"/>
    </location>
</feature>
<evidence type="ECO:0000313" key="2">
    <source>
        <dbReference type="EMBL" id="KAK9922004.1"/>
    </source>
</evidence>
<dbReference type="Proteomes" id="UP001457282">
    <property type="component" value="Unassembled WGS sequence"/>
</dbReference>
<protein>
    <submittedName>
        <fullName evidence="2">Uncharacterized protein</fullName>
    </submittedName>
</protein>
<evidence type="ECO:0000256" key="1">
    <source>
        <dbReference type="SAM" id="MobiDB-lite"/>
    </source>
</evidence>
<dbReference type="EMBL" id="JBEDUW010000006">
    <property type="protein sequence ID" value="KAK9922004.1"/>
    <property type="molecule type" value="Genomic_DNA"/>
</dbReference>
<organism evidence="2 3">
    <name type="scientific">Rubus argutus</name>
    <name type="common">Southern blackberry</name>
    <dbReference type="NCBI Taxonomy" id="59490"/>
    <lineage>
        <taxon>Eukaryota</taxon>
        <taxon>Viridiplantae</taxon>
        <taxon>Streptophyta</taxon>
        <taxon>Embryophyta</taxon>
        <taxon>Tracheophyta</taxon>
        <taxon>Spermatophyta</taxon>
        <taxon>Magnoliopsida</taxon>
        <taxon>eudicotyledons</taxon>
        <taxon>Gunneridae</taxon>
        <taxon>Pentapetalae</taxon>
        <taxon>rosids</taxon>
        <taxon>fabids</taxon>
        <taxon>Rosales</taxon>
        <taxon>Rosaceae</taxon>
        <taxon>Rosoideae</taxon>
        <taxon>Rosoideae incertae sedis</taxon>
        <taxon>Rubus</taxon>
    </lineage>
</organism>
<sequence>MVQPDRVLENSKSPVALQEQKDIYLLPAVCVSNLLHMEIHVFLSESDGRPTIASDNDRNQSIISCGSMVEFYANPSIIYFTITLTAHDSSCKPVNSSDWVKKLLKQKSDAPCVDIDLDFGGGKYFASLRLSRGSRGTLEAAIFTSYSLKNDTDFGLCFFVLNKRPLSSLFTVVPLFFLSLCASQTGINLSLRPTYSILHRFCQSSVVSFSVSQVIWVIWVGLVFELVQEGVESDSSIEEAKIVEHNRTVSVCVDEGVSKKSLIEYLIMDEHKLKKIEEGDHGDELSVSVCKKSKSKGRKKCAKMGAKLIKKIVPKKLCRGSKKHQSGPEPEPSRSLQPNRVFH</sequence>
<proteinExistence type="predicted"/>
<keyword evidence="3" id="KW-1185">Reference proteome</keyword>
<name>A0AAW1WEU6_RUBAR</name>
<accession>A0AAW1WEU6</accession>
<gene>
    <name evidence="2" type="ORF">M0R45_030490</name>
</gene>